<dbReference type="GO" id="GO:0030897">
    <property type="term" value="C:HOPS complex"/>
    <property type="evidence" value="ECO:0007669"/>
    <property type="project" value="TreeGrafter"/>
</dbReference>
<sequence>MRILAQILFFLLFSSQESHVDDDDDDHLLHHRTVDEILLNHSSSSSPSPPPSPSALQGHSYLDSHNRSGGSSFQSLKLPLELHQTEITAESISSKQSSEFSSPQAGQSVLLPFFSGIIRSNSKPGDALAAAFAASRSIPAPRAAAIKSRKASSGVLQRTLESDETDPIASPACTGTDVSDKSLDTSGRSEFSHEIGSEHIGSECNIKDQFQVAQVQLNDTDNYGREASTADAGQDNMNTADADDVSVVDDFSIKSNLKEALSYTGTEVESPSRTEKNSIFHDSSGLDEIEDRLVQSLFGGEDNVVSAESNEEAATKEVLSSPVYESLSDEDLTKKDGAKHEYENTIPQSKGEPLELAEEDEKKQAFMAMHLEEGASAQPMRLDGVHRSSNVLGYFDVDDNNTVTQTLLSQAFRHKHGSSQVLAVHLNYIAVGMSKGSILVMPSRYSPHHTDNMDAKMLIFGSPGDRSHVPVTCLSFNQQGDMLFAGYRDGHYTFLTVLSGDTKGAVNLDRFAVYSLFKTISLSKSQELLNESNNTTLCAVPLISGESYGGATVASQEGGGPSLIEEGVVILGTHQSALVAKFSPTFKVYAKIPRPDGVREGSMPYAAWKSESMSTETSETVYLLAIAWDRRVQVANILIMQALVEHYSTNGWLQRVEQCVLHMDMLSLDFNQVVRLCREHRLHGALIYLFNKGLDDFRTSLEELFLILRDSKRESATALGYKMLVYLKYCFQGLAFPPAIDDELYCRGTLPSTRVPSLKESLCNFCWKKRVHQILRKQLCLPYGGPNPNLLSLLKLDTEATLEVLRYAFVEDGNERYNPSWNPVNSKKETTEVDISTIEGANLVQKVVDVLAVILNLSYFQTGGSFNSKDERSKVSKDTLSQIFEYLTLGNETYPNDSGLIVETFKRKQKQLTALIEVLLEEDWDAHYLLNLCERGHLHQVCGFIHAITHQYLSALDSFVKAVDEPILAFVFVDDMLRQLRGKESDAFRSTVISRIPDLLKLNKLQYNSTTKSFLYLKALIEVHSTGTLNFTSLRQDNASDFPRGRKKKHMSSKAYLETLSDLPKLVQNYPIVITDQMIELYIERLKAARESLNIVQSQLLLNPQDQSLIDKGRQVQQDVLKWEQGIKLTTSYMIEKEFTSVFTQQMDTSTSELPCPDAKIISKGPCLFYSQKCALIRAVTTEEIQAALKEMLAEKSP</sequence>
<dbReference type="GO" id="GO:0005770">
    <property type="term" value="C:late endosome"/>
    <property type="evidence" value="ECO:0007669"/>
    <property type="project" value="TreeGrafter"/>
</dbReference>
<gene>
    <name evidence="4" type="ORF">CQW23_08081</name>
</gene>
<reference evidence="5" key="2">
    <citation type="journal article" date="2017" name="J. Anim. Genet.">
        <title>Multiple reference genome sequences of hot pepper reveal the massive evolution of plant disease resistance genes by retroduplication.</title>
        <authorList>
            <person name="Kim S."/>
            <person name="Park J."/>
            <person name="Yeom S.-I."/>
            <person name="Kim Y.-M."/>
            <person name="Seo E."/>
            <person name="Kim K.-T."/>
            <person name="Kim M.-S."/>
            <person name="Lee J.M."/>
            <person name="Cheong K."/>
            <person name="Shin H.-S."/>
            <person name="Kim S.-B."/>
            <person name="Han K."/>
            <person name="Lee J."/>
            <person name="Park M."/>
            <person name="Lee H.-A."/>
            <person name="Lee H.-Y."/>
            <person name="Lee Y."/>
            <person name="Oh S."/>
            <person name="Lee J.H."/>
            <person name="Choi E."/>
            <person name="Choi E."/>
            <person name="Lee S.E."/>
            <person name="Jeon J."/>
            <person name="Kim H."/>
            <person name="Choi G."/>
            <person name="Song H."/>
            <person name="Lee J."/>
            <person name="Lee S.-C."/>
            <person name="Kwon J.-K."/>
            <person name="Lee H.-Y."/>
            <person name="Koo N."/>
            <person name="Hong Y."/>
            <person name="Kim R.W."/>
            <person name="Kang W.-H."/>
            <person name="Huh J.H."/>
            <person name="Kang B.-C."/>
            <person name="Yang T.-J."/>
            <person name="Lee Y.-H."/>
            <person name="Bennetzen J.L."/>
            <person name="Choi D."/>
        </authorList>
    </citation>
    <scope>NUCLEOTIDE SEQUENCE [LARGE SCALE GENOMIC DNA]</scope>
    <source>
        <strain evidence="5">cv. PBC81</strain>
    </source>
</reference>
<feature type="domain" description="Vacuolar protein sorting-associated protein 8 central" evidence="3">
    <location>
        <begin position="629"/>
        <end position="809"/>
    </location>
</feature>
<keyword evidence="5" id="KW-1185">Reference proteome</keyword>
<dbReference type="SUPFAM" id="SSF50978">
    <property type="entry name" value="WD40 repeat-like"/>
    <property type="match status" value="1"/>
</dbReference>
<dbReference type="PANTHER" id="PTHR12616">
    <property type="entry name" value="VACUOLAR PROTEIN SORTING VPS41"/>
    <property type="match status" value="1"/>
</dbReference>
<dbReference type="InterPro" id="IPR025941">
    <property type="entry name" value="Vps8_central_dom"/>
</dbReference>
<dbReference type="OrthoDB" id="289913at2759"/>
<dbReference type="InterPro" id="IPR045111">
    <property type="entry name" value="Vps41/Vps8"/>
</dbReference>
<evidence type="ECO:0000256" key="1">
    <source>
        <dbReference type="SAM" id="MobiDB-lite"/>
    </source>
</evidence>
<keyword evidence="2" id="KW-0732">Signal</keyword>
<name>A0A2G2X855_CAPBA</name>
<evidence type="ECO:0000259" key="3">
    <source>
        <dbReference type="Pfam" id="PF12816"/>
    </source>
</evidence>
<feature type="region of interest" description="Disordered" evidence="1">
    <location>
        <begin position="157"/>
        <end position="189"/>
    </location>
</feature>
<evidence type="ECO:0000313" key="5">
    <source>
        <dbReference type="Proteomes" id="UP000224567"/>
    </source>
</evidence>
<dbReference type="Pfam" id="PF12816">
    <property type="entry name" value="TPR_Vps8"/>
    <property type="match status" value="1"/>
</dbReference>
<dbReference type="GO" id="GO:0006623">
    <property type="term" value="P:protein targeting to vacuole"/>
    <property type="evidence" value="ECO:0007669"/>
    <property type="project" value="InterPro"/>
</dbReference>
<dbReference type="PANTHER" id="PTHR12616:SF8">
    <property type="entry name" value="VACUOLAR PROTEIN SORTING-ASSOCIATED PROTEIN 8 HOMOLOG"/>
    <property type="match status" value="1"/>
</dbReference>
<dbReference type="AlphaFoldDB" id="A0A2G2X855"/>
<feature type="region of interest" description="Disordered" evidence="1">
    <location>
        <begin position="40"/>
        <end position="73"/>
    </location>
</feature>
<organism evidence="4 5">
    <name type="scientific">Capsicum baccatum</name>
    <name type="common">Peruvian pepper</name>
    <dbReference type="NCBI Taxonomy" id="33114"/>
    <lineage>
        <taxon>Eukaryota</taxon>
        <taxon>Viridiplantae</taxon>
        <taxon>Streptophyta</taxon>
        <taxon>Embryophyta</taxon>
        <taxon>Tracheophyta</taxon>
        <taxon>Spermatophyta</taxon>
        <taxon>Magnoliopsida</taxon>
        <taxon>eudicotyledons</taxon>
        <taxon>Gunneridae</taxon>
        <taxon>Pentapetalae</taxon>
        <taxon>asterids</taxon>
        <taxon>lamiids</taxon>
        <taxon>Solanales</taxon>
        <taxon>Solanaceae</taxon>
        <taxon>Solanoideae</taxon>
        <taxon>Capsiceae</taxon>
        <taxon>Capsicum</taxon>
    </lineage>
</organism>
<feature type="chain" id="PRO_5013733811" description="Vacuolar protein sorting-associated protein 8 central domain-containing protein" evidence="2">
    <location>
        <begin position="21"/>
        <end position="1198"/>
    </location>
</feature>
<evidence type="ECO:0000313" key="4">
    <source>
        <dbReference type="EMBL" id="PHT53619.1"/>
    </source>
</evidence>
<dbReference type="GO" id="GO:0034058">
    <property type="term" value="P:endosomal vesicle fusion"/>
    <property type="evidence" value="ECO:0007669"/>
    <property type="project" value="TreeGrafter"/>
</dbReference>
<evidence type="ECO:0000256" key="2">
    <source>
        <dbReference type="SAM" id="SignalP"/>
    </source>
</evidence>
<dbReference type="Proteomes" id="UP000224567">
    <property type="component" value="Unassembled WGS sequence"/>
</dbReference>
<dbReference type="EMBL" id="MLFT02000003">
    <property type="protein sequence ID" value="PHT53619.1"/>
    <property type="molecule type" value="Genomic_DNA"/>
</dbReference>
<dbReference type="Pfam" id="PF23410">
    <property type="entry name" value="Beta-prop_VPS8"/>
    <property type="match status" value="1"/>
</dbReference>
<reference evidence="4 5" key="1">
    <citation type="journal article" date="2017" name="Genome Biol.">
        <title>New reference genome sequences of hot pepper reveal the massive evolution of plant disease-resistance genes by retroduplication.</title>
        <authorList>
            <person name="Kim S."/>
            <person name="Park J."/>
            <person name="Yeom S.I."/>
            <person name="Kim Y.M."/>
            <person name="Seo E."/>
            <person name="Kim K.T."/>
            <person name="Kim M.S."/>
            <person name="Lee J.M."/>
            <person name="Cheong K."/>
            <person name="Shin H.S."/>
            <person name="Kim S.B."/>
            <person name="Han K."/>
            <person name="Lee J."/>
            <person name="Park M."/>
            <person name="Lee H.A."/>
            <person name="Lee H.Y."/>
            <person name="Lee Y."/>
            <person name="Oh S."/>
            <person name="Lee J.H."/>
            <person name="Choi E."/>
            <person name="Choi E."/>
            <person name="Lee S.E."/>
            <person name="Jeon J."/>
            <person name="Kim H."/>
            <person name="Choi G."/>
            <person name="Song H."/>
            <person name="Lee J."/>
            <person name="Lee S.C."/>
            <person name="Kwon J.K."/>
            <person name="Lee H.Y."/>
            <person name="Koo N."/>
            <person name="Hong Y."/>
            <person name="Kim R.W."/>
            <person name="Kang W.H."/>
            <person name="Huh J.H."/>
            <person name="Kang B.C."/>
            <person name="Yang T.J."/>
            <person name="Lee Y.H."/>
            <person name="Bennetzen J.L."/>
            <person name="Choi D."/>
        </authorList>
    </citation>
    <scope>NUCLEOTIDE SEQUENCE [LARGE SCALE GENOMIC DNA]</scope>
    <source>
        <strain evidence="5">cv. PBC81</strain>
    </source>
</reference>
<proteinExistence type="predicted"/>
<dbReference type="STRING" id="33114.A0A2G2X855"/>
<protein>
    <recommendedName>
        <fullName evidence="3">Vacuolar protein sorting-associated protein 8 central domain-containing protein</fullName>
    </recommendedName>
</protein>
<accession>A0A2G2X855</accession>
<feature type="signal peptide" evidence="2">
    <location>
        <begin position="1"/>
        <end position="20"/>
    </location>
</feature>
<comment type="caution">
    <text evidence="4">The sequence shown here is derived from an EMBL/GenBank/DDBJ whole genome shotgun (WGS) entry which is preliminary data.</text>
</comment>
<dbReference type="InterPro" id="IPR036322">
    <property type="entry name" value="WD40_repeat_dom_sf"/>
</dbReference>